<dbReference type="GeneID" id="63780459"/>
<dbReference type="RefSeq" id="XP_040712473.1">
    <property type="nucleotide sequence ID" value="XM_040864247.1"/>
</dbReference>
<proteinExistence type="predicted"/>
<dbReference type="EMBL" id="MCFJ01000012">
    <property type="protein sequence ID" value="ORY60039.1"/>
    <property type="molecule type" value="Genomic_DNA"/>
</dbReference>
<dbReference type="STRING" id="1141098.A0A1Y2DLM5"/>
<sequence length="350" mass="40645">MNCASKNCKVPLTLFREDKRTEVISKFCHQHTCNEFFKTGCDLKKMPHDVVCYLHIKCRIIDCTNGRLQYLDDHDPSETPQYQRESYCADHKFPMPQCPEPKARTNQGQFYAFCTKHKWFLDTCRYEGCVQRSLEGRDFCPKHKCANSECPIIVVPQSAFCVQHGKCMWPGCNGTKPNEAHNGGYSDFCRIHLTCNTQLCNEVKIKGSLHCVKHTCLERDCEESTGSHQFCDNHRCEYQKCEHAKAWLSRGRKNNLCALHNYRSKNCQLPVSEMELYRKTQEVKMEKLCLHHFTAQLEEAGGDKERVKSKTQIDKLTMQLRDGYEQLAQHDRRLKELESHKSKSAGWFGA</sequence>
<comment type="caution">
    <text evidence="1">The sequence shown here is derived from an EMBL/GenBank/DDBJ whole genome shotgun (WGS) entry which is preliminary data.</text>
</comment>
<evidence type="ECO:0000313" key="1">
    <source>
        <dbReference type="EMBL" id="ORY60039.1"/>
    </source>
</evidence>
<keyword evidence="2" id="KW-1185">Reference proteome</keyword>
<organism evidence="1 2">
    <name type="scientific">Pseudomassariella vexata</name>
    <dbReference type="NCBI Taxonomy" id="1141098"/>
    <lineage>
        <taxon>Eukaryota</taxon>
        <taxon>Fungi</taxon>
        <taxon>Dikarya</taxon>
        <taxon>Ascomycota</taxon>
        <taxon>Pezizomycotina</taxon>
        <taxon>Sordariomycetes</taxon>
        <taxon>Xylariomycetidae</taxon>
        <taxon>Amphisphaeriales</taxon>
        <taxon>Pseudomassariaceae</taxon>
        <taxon>Pseudomassariella</taxon>
    </lineage>
</organism>
<dbReference type="AlphaFoldDB" id="A0A1Y2DLM5"/>
<protein>
    <submittedName>
        <fullName evidence="1">Uncharacterized protein</fullName>
    </submittedName>
</protein>
<name>A0A1Y2DLM5_9PEZI</name>
<gene>
    <name evidence="1" type="ORF">BCR38DRAFT_488232</name>
</gene>
<accession>A0A1Y2DLM5</accession>
<reference evidence="1 2" key="1">
    <citation type="submission" date="2016-07" db="EMBL/GenBank/DDBJ databases">
        <title>Pervasive Adenine N6-methylation of Active Genes in Fungi.</title>
        <authorList>
            <consortium name="DOE Joint Genome Institute"/>
            <person name="Mondo S.J."/>
            <person name="Dannebaum R.O."/>
            <person name="Kuo R.C."/>
            <person name="Labutti K."/>
            <person name="Haridas S."/>
            <person name="Kuo A."/>
            <person name="Salamov A."/>
            <person name="Ahrendt S.R."/>
            <person name="Lipzen A."/>
            <person name="Sullivan W."/>
            <person name="Andreopoulos W.B."/>
            <person name="Clum A."/>
            <person name="Lindquist E."/>
            <person name="Daum C."/>
            <person name="Ramamoorthy G.K."/>
            <person name="Gryganskyi A."/>
            <person name="Culley D."/>
            <person name="Magnuson J.K."/>
            <person name="James T.Y."/>
            <person name="O'Malley M.A."/>
            <person name="Stajich J.E."/>
            <person name="Spatafora J.W."/>
            <person name="Visel A."/>
            <person name="Grigoriev I.V."/>
        </authorList>
    </citation>
    <scope>NUCLEOTIDE SEQUENCE [LARGE SCALE GENOMIC DNA]</scope>
    <source>
        <strain evidence="1 2">CBS 129021</strain>
    </source>
</reference>
<evidence type="ECO:0000313" key="2">
    <source>
        <dbReference type="Proteomes" id="UP000193689"/>
    </source>
</evidence>
<dbReference type="OrthoDB" id="4746649at2759"/>
<dbReference type="InParanoid" id="A0A1Y2DLM5"/>
<dbReference type="Proteomes" id="UP000193689">
    <property type="component" value="Unassembled WGS sequence"/>
</dbReference>